<dbReference type="SUPFAM" id="SSF81383">
    <property type="entry name" value="F-box domain"/>
    <property type="match status" value="1"/>
</dbReference>
<name>A0A1Y1YMA4_9FUNG</name>
<evidence type="ECO:0000256" key="3">
    <source>
        <dbReference type="ARBA" id="ARBA00022691"/>
    </source>
</evidence>
<protein>
    <recommendedName>
        <fullName evidence="1">tRNA-uridine aminocarboxypropyltransferase</fullName>
        <ecNumber evidence="1">2.5.1.25</ecNumber>
    </recommendedName>
</protein>
<dbReference type="AlphaFoldDB" id="A0A1Y1YMA4"/>
<sequence length="375" mass="43166">MTQSVFEALPQSVILRTFSYLDYANLCRVSQTCSHFEKLASSDILWKDLVLKRWPERHHCTVLEQLVNNDDLVTETTSDKAAVDNYSTANYTNTYWSWKRTYLGDLKWEHIVKSDEKNRKRGNTVDGGLKPISSDENFPGIQKGRSYCASCWRPVNSCICDSLTSEQYCNCRVRIVVLQHPKCQVSIGTLRILKHTFKYCDIFVGKDFSEGKHPDLDVLLNDDSYTPLLLYPGPNATDVKTLQTRSNDMPSTDKWHCLGCTCDQRSSHSNSPRYLVIAIDGTWSHAKYLYRFNPRIQRIRQIMLPSPEPSIYHALKREPRPTCISTVEAVGRAIGILGWDSEEFLMEDLLRPLHRIIQIQREFHARNKLNSLTLG</sequence>
<evidence type="ECO:0000256" key="2">
    <source>
        <dbReference type="ARBA" id="ARBA00022679"/>
    </source>
</evidence>
<dbReference type="CDD" id="cd22117">
    <property type="entry name" value="F-box_FBXL4"/>
    <property type="match status" value="1"/>
</dbReference>
<evidence type="ECO:0000259" key="7">
    <source>
        <dbReference type="PROSITE" id="PS50181"/>
    </source>
</evidence>
<dbReference type="SMART" id="SM00256">
    <property type="entry name" value="FBOX"/>
    <property type="match status" value="1"/>
</dbReference>
<keyword evidence="3" id="KW-0949">S-adenosyl-L-methionine</keyword>
<dbReference type="Pfam" id="PF03942">
    <property type="entry name" value="DTW"/>
    <property type="match status" value="1"/>
</dbReference>
<dbReference type="Gene3D" id="1.20.1280.50">
    <property type="match status" value="1"/>
</dbReference>
<dbReference type="InterPro" id="IPR001810">
    <property type="entry name" value="F-box_dom"/>
</dbReference>
<keyword evidence="4" id="KW-0819">tRNA processing</keyword>
<keyword evidence="2" id="KW-0808">Transferase</keyword>
<comment type="catalytic activity">
    <reaction evidence="6">
        <text>a uridine in tRNA + S-adenosyl-L-methionine = a 3-[(3S)-3-amino-3-carboxypropyl]uridine in tRNA + S-methyl-5'-thioadenosine + H(+)</text>
        <dbReference type="Rhea" id="RHEA:62432"/>
        <dbReference type="Rhea" id="RHEA-COMP:13339"/>
        <dbReference type="Rhea" id="RHEA-COMP:16092"/>
        <dbReference type="ChEBI" id="CHEBI:15378"/>
        <dbReference type="ChEBI" id="CHEBI:17509"/>
        <dbReference type="ChEBI" id="CHEBI:59789"/>
        <dbReference type="ChEBI" id="CHEBI:65315"/>
        <dbReference type="ChEBI" id="CHEBI:82930"/>
        <dbReference type="EC" id="2.5.1.25"/>
    </reaction>
</comment>
<comment type="caution">
    <text evidence="8">The sequence shown here is derived from an EMBL/GenBank/DDBJ whole genome shotgun (WGS) entry which is preliminary data.</text>
</comment>
<dbReference type="EMBL" id="MCFE01000104">
    <property type="protein sequence ID" value="ORX98973.1"/>
    <property type="molecule type" value="Genomic_DNA"/>
</dbReference>
<dbReference type="GO" id="GO:0016432">
    <property type="term" value="F:tRNA-uridine aminocarboxypropyltransferase activity"/>
    <property type="evidence" value="ECO:0007669"/>
    <property type="project" value="UniProtKB-EC"/>
</dbReference>
<dbReference type="Pfam" id="PF12937">
    <property type="entry name" value="F-box-like"/>
    <property type="match status" value="1"/>
</dbReference>
<feature type="domain" description="F-box" evidence="7">
    <location>
        <begin position="3"/>
        <end position="49"/>
    </location>
</feature>
<dbReference type="InterPro" id="IPR005636">
    <property type="entry name" value="DTW"/>
</dbReference>
<evidence type="ECO:0000313" key="8">
    <source>
        <dbReference type="EMBL" id="ORX98973.1"/>
    </source>
</evidence>
<dbReference type="OrthoDB" id="408541at2759"/>
<dbReference type="PANTHER" id="PTHR21392:SF0">
    <property type="entry name" value="TRNA-URIDINE AMINOCARBOXYPROPYLTRANSFERASE 2"/>
    <property type="match status" value="1"/>
</dbReference>
<comment type="similarity">
    <text evidence="5">Belongs to the TDD superfamily. DTWD2 family.</text>
</comment>
<evidence type="ECO:0000256" key="4">
    <source>
        <dbReference type="ARBA" id="ARBA00022694"/>
    </source>
</evidence>
<evidence type="ECO:0000256" key="5">
    <source>
        <dbReference type="ARBA" id="ARBA00034489"/>
    </source>
</evidence>
<dbReference type="PROSITE" id="PS50181">
    <property type="entry name" value="FBOX"/>
    <property type="match status" value="1"/>
</dbReference>
<evidence type="ECO:0000313" key="9">
    <source>
        <dbReference type="Proteomes" id="UP000193498"/>
    </source>
</evidence>
<dbReference type="Proteomes" id="UP000193498">
    <property type="component" value="Unassembled WGS sequence"/>
</dbReference>
<gene>
    <name evidence="8" type="ORF">K493DRAFT_3290</name>
</gene>
<dbReference type="EC" id="2.5.1.25" evidence="1"/>
<evidence type="ECO:0000256" key="6">
    <source>
        <dbReference type="ARBA" id="ARBA00048718"/>
    </source>
</evidence>
<keyword evidence="9" id="KW-1185">Reference proteome</keyword>
<dbReference type="InParanoid" id="A0A1Y1YMA4"/>
<dbReference type="InterPro" id="IPR039262">
    <property type="entry name" value="DTWD2/TAPT"/>
</dbReference>
<reference evidence="8 9" key="1">
    <citation type="submission" date="2016-07" db="EMBL/GenBank/DDBJ databases">
        <title>Pervasive Adenine N6-methylation of Active Genes in Fungi.</title>
        <authorList>
            <consortium name="DOE Joint Genome Institute"/>
            <person name="Mondo S.J."/>
            <person name="Dannebaum R.O."/>
            <person name="Kuo R.C."/>
            <person name="Labutti K."/>
            <person name="Haridas S."/>
            <person name="Kuo A."/>
            <person name="Salamov A."/>
            <person name="Ahrendt S.R."/>
            <person name="Lipzen A."/>
            <person name="Sullivan W."/>
            <person name="Andreopoulos W.B."/>
            <person name="Clum A."/>
            <person name="Lindquist E."/>
            <person name="Daum C."/>
            <person name="Ramamoorthy G.K."/>
            <person name="Gryganskyi A."/>
            <person name="Culley D."/>
            <person name="Magnuson J.K."/>
            <person name="James T.Y."/>
            <person name="O'Malley M.A."/>
            <person name="Stajich J.E."/>
            <person name="Spatafora J.W."/>
            <person name="Visel A."/>
            <person name="Grigoriev I.V."/>
        </authorList>
    </citation>
    <scope>NUCLEOTIDE SEQUENCE [LARGE SCALE GENOMIC DNA]</scope>
    <source>
        <strain evidence="8 9">CBS 931.73</strain>
    </source>
</reference>
<dbReference type="PANTHER" id="PTHR21392">
    <property type="entry name" value="TRNA-URIDINE AMINOCARBOXYPROPYLTRANSFERASE 2"/>
    <property type="match status" value="1"/>
</dbReference>
<dbReference type="InterPro" id="IPR036047">
    <property type="entry name" value="F-box-like_dom_sf"/>
</dbReference>
<dbReference type="STRING" id="1314790.A0A1Y1YMA4"/>
<accession>A0A1Y1YMA4</accession>
<dbReference type="GO" id="GO:0008033">
    <property type="term" value="P:tRNA processing"/>
    <property type="evidence" value="ECO:0007669"/>
    <property type="project" value="UniProtKB-KW"/>
</dbReference>
<dbReference type="SMART" id="SM01144">
    <property type="entry name" value="DTW"/>
    <property type="match status" value="1"/>
</dbReference>
<proteinExistence type="inferred from homology"/>
<evidence type="ECO:0000256" key="1">
    <source>
        <dbReference type="ARBA" id="ARBA00012386"/>
    </source>
</evidence>
<organism evidence="8 9">
    <name type="scientific">Basidiobolus meristosporus CBS 931.73</name>
    <dbReference type="NCBI Taxonomy" id="1314790"/>
    <lineage>
        <taxon>Eukaryota</taxon>
        <taxon>Fungi</taxon>
        <taxon>Fungi incertae sedis</taxon>
        <taxon>Zoopagomycota</taxon>
        <taxon>Entomophthoromycotina</taxon>
        <taxon>Basidiobolomycetes</taxon>
        <taxon>Basidiobolales</taxon>
        <taxon>Basidiobolaceae</taxon>
        <taxon>Basidiobolus</taxon>
    </lineage>
</organism>